<organism evidence="1 2">
    <name type="scientific">Pistacia atlantica</name>
    <dbReference type="NCBI Taxonomy" id="434234"/>
    <lineage>
        <taxon>Eukaryota</taxon>
        <taxon>Viridiplantae</taxon>
        <taxon>Streptophyta</taxon>
        <taxon>Embryophyta</taxon>
        <taxon>Tracheophyta</taxon>
        <taxon>Spermatophyta</taxon>
        <taxon>Magnoliopsida</taxon>
        <taxon>eudicotyledons</taxon>
        <taxon>Gunneridae</taxon>
        <taxon>Pentapetalae</taxon>
        <taxon>rosids</taxon>
        <taxon>malvids</taxon>
        <taxon>Sapindales</taxon>
        <taxon>Anacardiaceae</taxon>
        <taxon>Pistacia</taxon>
    </lineage>
</organism>
<proteinExistence type="predicted"/>
<reference evidence="2" key="1">
    <citation type="journal article" date="2023" name="G3 (Bethesda)">
        <title>Genome assembly and association tests identify interacting loci associated with vigor, precocity, and sex in interspecific pistachio rootstocks.</title>
        <authorList>
            <person name="Palmer W."/>
            <person name="Jacygrad E."/>
            <person name="Sagayaradj S."/>
            <person name="Cavanaugh K."/>
            <person name="Han R."/>
            <person name="Bertier L."/>
            <person name="Beede B."/>
            <person name="Kafkas S."/>
            <person name="Golino D."/>
            <person name="Preece J."/>
            <person name="Michelmore R."/>
        </authorList>
    </citation>
    <scope>NUCLEOTIDE SEQUENCE [LARGE SCALE GENOMIC DNA]</scope>
</reference>
<accession>A0ACC1BZ95</accession>
<comment type="caution">
    <text evidence="1">The sequence shown here is derived from an EMBL/GenBank/DDBJ whole genome shotgun (WGS) entry which is preliminary data.</text>
</comment>
<evidence type="ECO:0000313" key="2">
    <source>
        <dbReference type="Proteomes" id="UP001164250"/>
    </source>
</evidence>
<dbReference type="Proteomes" id="UP001164250">
    <property type="component" value="Chromosome 2"/>
</dbReference>
<sequence>MEAESSKAALFFLKSDWPRLVNMCKYMGISPLGTAAYLRFMLRKRLQWDLILLVLLQCLPQMGIAEASGNTPASMEADGKPSDEQTATTSTGTVNSDCSGFQAYSPIPSHGFLTSSSPSSPIHVGGSGSYPFGPFAMPSSNGIAEASVNTPGSMEADGKISDVKEKLTIKRSRGSLGSLSWEE</sequence>
<protein>
    <submittedName>
        <fullName evidence="1">Uncharacterized protein</fullName>
    </submittedName>
</protein>
<name>A0ACC1BZ95_9ROSI</name>
<keyword evidence="2" id="KW-1185">Reference proteome</keyword>
<gene>
    <name evidence="1" type="ORF">Patl1_19035</name>
</gene>
<dbReference type="EMBL" id="CM047898">
    <property type="protein sequence ID" value="KAJ0105064.1"/>
    <property type="molecule type" value="Genomic_DNA"/>
</dbReference>
<evidence type="ECO:0000313" key="1">
    <source>
        <dbReference type="EMBL" id="KAJ0105064.1"/>
    </source>
</evidence>